<proteinExistence type="predicted"/>
<dbReference type="RefSeq" id="WP_317141086.1">
    <property type="nucleotide sequence ID" value="NZ_CP118157.1"/>
</dbReference>
<keyword evidence="1" id="KW-0347">Helicase</keyword>
<gene>
    <name evidence="1" type="ORF">N8K70_08165</name>
</gene>
<organism evidence="1 2">
    <name type="scientific">Microbacterium betulae</name>
    <dbReference type="NCBI Taxonomy" id="2981139"/>
    <lineage>
        <taxon>Bacteria</taxon>
        <taxon>Bacillati</taxon>
        <taxon>Actinomycetota</taxon>
        <taxon>Actinomycetes</taxon>
        <taxon>Micrococcales</taxon>
        <taxon>Microbacteriaceae</taxon>
        <taxon>Microbacterium</taxon>
    </lineage>
</organism>
<dbReference type="EMBL" id="CP118157">
    <property type="protein sequence ID" value="WOF24613.1"/>
    <property type="molecule type" value="Genomic_DNA"/>
</dbReference>
<protein>
    <submittedName>
        <fullName evidence="1">Helicase C-terminal domain-containing protein</fullName>
    </submittedName>
</protein>
<dbReference type="SUPFAM" id="SSF52540">
    <property type="entry name" value="P-loop containing nucleoside triphosphate hydrolases"/>
    <property type="match status" value="1"/>
</dbReference>
<dbReference type="Proteomes" id="UP001305498">
    <property type="component" value="Chromosome"/>
</dbReference>
<keyword evidence="1" id="KW-0547">Nucleotide-binding</keyword>
<dbReference type="CDD" id="cd18809">
    <property type="entry name" value="SF1_C_RecD"/>
    <property type="match status" value="1"/>
</dbReference>
<dbReference type="Gene3D" id="3.40.50.300">
    <property type="entry name" value="P-loop containing nucleotide triphosphate hydrolases"/>
    <property type="match status" value="1"/>
</dbReference>
<keyword evidence="2" id="KW-1185">Reference proteome</keyword>
<dbReference type="InterPro" id="IPR027417">
    <property type="entry name" value="P-loop_NTPase"/>
</dbReference>
<evidence type="ECO:0000313" key="1">
    <source>
        <dbReference type="EMBL" id="WOF24613.1"/>
    </source>
</evidence>
<accession>A0AA97FKE9</accession>
<dbReference type="AlphaFoldDB" id="A0AA97FKE9"/>
<reference evidence="1 2" key="1">
    <citation type="submission" date="2023-02" db="EMBL/GenBank/DDBJ databases">
        <title>Microbacterium betulae sp. nov., isolated from birch wood.</title>
        <authorList>
            <person name="Pasciak M."/>
            <person name="Pawlik K.J."/>
            <person name="Martynowski D."/>
            <person name="Laczmanski L."/>
            <person name="Ciekot J."/>
            <person name="Szponar B."/>
            <person name="Wojcik-Fatla A."/>
            <person name="Mackiewicz B."/>
            <person name="Farian E."/>
            <person name="Cholewa G."/>
            <person name="Cholewa A."/>
            <person name="Dutkiewicz J."/>
        </authorList>
    </citation>
    <scope>NUCLEOTIDE SEQUENCE [LARGE SCALE GENOMIC DNA]</scope>
    <source>
        <strain evidence="1 2">AB</strain>
    </source>
</reference>
<evidence type="ECO:0000313" key="2">
    <source>
        <dbReference type="Proteomes" id="UP001305498"/>
    </source>
</evidence>
<dbReference type="GO" id="GO:0004386">
    <property type="term" value="F:helicase activity"/>
    <property type="evidence" value="ECO:0007669"/>
    <property type="project" value="UniProtKB-KW"/>
</dbReference>
<keyword evidence="1" id="KW-0378">Hydrolase</keyword>
<keyword evidence="1" id="KW-0067">ATP-binding</keyword>
<sequence>MGNLGYAVTAHRAQGSTVDTAHAIVHSSSMTRETFYVSMTRGRESNIAYVATDEAHLERHQQTETEVTARTVLYGVLQHEGAEKSTHETISAEQHAWTSIRHLADQYETIAQEAQAERVTDLLTRAGLDRAQLDEVIASESFGSLIAELRRAEANGHPSDQLISRAVVAGGLDQEPELATALRNRVSRLADARSGGTRRRGRKRLVAGLIPEATGPMPADMGRALTELKEAIEARARALVATAIAEDQPWTRALGSQPPASRRQEAWRAVAAMIAAYRDRYGVTGPHPLGNMPVAHLQRLDRERAVVALRDLQNSSSAYTTSASTASRDVIDL</sequence>
<name>A0AA97FKE9_9MICO</name>
<dbReference type="KEGG" id="mbet:N8K70_08165"/>